<dbReference type="RefSeq" id="WP_090118924.1">
    <property type="nucleotide sequence ID" value="NZ_FNNJ01000001.1"/>
</dbReference>
<gene>
    <name evidence="2" type="ORF">SAMN05444411_101263</name>
</gene>
<proteinExistence type="predicted"/>
<dbReference type="OrthoDB" id="1365775at2"/>
<evidence type="ECO:0008006" key="4">
    <source>
        <dbReference type="Google" id="ProtNLM"/>
    </source>
</evidence>
<dbReference type="InterPro" id="IPR019619">
    <property type="entry name" value="DUF2490"/>
</dbReference>
<keyword evidence="1" id="KW-0732">Signal</keyword>
<evidence type="ECO:0000256" key="1">
    <source>
        <dbReference type="ARBA" id="ARBA00022729"/>
    </source>
</evidence>
<dbReference type="EMBL" id="FNNJ01000001">
    <property type="protein sequence ID" value="SDW19802.1"/>
    <property type="molecule type" value="Genomic_DNA"/>
</dbReference>
<reference evidence="2 3" key="1">
    <citation type="submission" date="2016-10" db="EMBL/GenBank/DDBJ databases">
        <authorList>
            <person name="de Groot N.N."/>
        </authorList>
    </citation>
    <scope>NUCLEOTIDE SEQUENCE [LARGE SCALE GENOMIC DNA]</scope>
    <source>
        <strain evidence="2 3">DSM 24956</strain>
    </source>
</reference>
<dbReference type="Proteomes" id="UP000199595">
    <property type="component" value="Unassembled WGS sequence"/>
</dbReference>
<sequence>MNSTTNKHSYIIAIIVFIASITTGYSQTEDTNDLENWNSVNIKYKLNKKWSFDAEAQLRLKEDISEISEYLGELNAQYSISKSFKLGAGVRYIKKNDNTGNIQGYEDYFRFHVDASYKHKINDFSIKHRLRYQNKNEIDVDDNDSQHFRFKTSVGYNFKNWKLDPKISGEIFYHSEKGEENGYNKYRLTLGTEYKFKNAGTVGLFYRIEKELNETIPETTNIIGLKYSYTIKNK</sequence>
<accession>A0A1H2RK02</accession>
<dbReference type="STRING" id="762486.SAMN05444411_101263"/>
<dbReference type="SUPFAM" id="SSF56935">
    <property type="entry name" value="Porins"/>
    <property type="match status" value="1"/>
</dbReference>
<name>A0A1H2RK02_9FLAO</name>
<dbReference type="Gene3D" id="2.40.160.40">
    <property type="entry name" value="monomeric porin ompg"/>
    <property type="match status" value="1"/>
</dbReference>
<keyword evidence="3" id="KW-1185">Reference proteome</keyword>
<evidence type="ECO:0000313" key="2">
    <source>
        <dbReference type="EMBL" id="SDW19802.1"/>
    </source>
</evidence>
<dbReference type="Pfam" id="PF10677">
    <property type="entry name" value="DUF2490"/>
    <property type="match status" value="1"/>
</dbReference>
<organism evidence="2 3">
    <name type="scientific">Lutibacter oricola</name>
    <dbReference type="NCBI Taxonomy" id="762486"/>
    <lineage>
        <taxon>Bacteria</taxon>
        <taxon>Pseudomonadati</taxon>
        <taxon>Bacteroidota</taxon>
        <taxon>Flavobacteriia</taxon>
        <taxon>Flavobacteriales</taxon>
        <taxon>Flavobacteriaceae</taxon>
        <taxon>Lutibacter</taxon>
    </lineage>
</organism>
<protein>
    <recommendedName>
        <fullName evidence="4">DUF2490 domain-containing protein</fullName>
    </recommendedName>
</protein>
<evidence type="ECO:0000313" key="3">
    <source>
        <dbReference type="Proteomes" id="UP000199595"/>
    </source>
</evidence>
<dbReference type="AlphaFoldDB" id="A0A1H2RK02"/>
<dbReference type="InterPro" id="IPR053713">
    <property type="entry name" value="Bact_OM_Channel_sf"/>
</dbReference>